<evidence type="ECO:0000313" key="3">
    <source>
        <dbReference type="Proteomes" id="UP000438182"/>
    </source>
</evidence>
<proteinExistence type="predicted"/>
<name>A0A6I4NT84_9MICO</name>
<accession>A0A6I4NT84</accession>
<evidence type="ECO:0000256" key="1">
    <source>
        <dbReference type="SAM" id="MobiDB-lite"/>
    </source>
</evidence>
<dbReference type="Proteomes" id="UP000438182">
    <property type="component" value="Unassembled WGS sequence"/>
</dbReference>
<evidence type="ECO:0000313" key="2">
    <source>
        <dbReference type="EMBL" id="MWB97648.1"/>
    </source>
</evidence>
<feature type="region of interest" description="Disordered" evidence="1">
    <location>
        <begin position="16"/>
        <end position="42"/>
    </location>
</feature>
<organism evidence="2 3">
    <name type="scientific">Agromyces seonyuensis</name>
    <dbReference type="NCBI Taxonomy" id="2662446"/>
    <lineage>
        <taxon>Bacteria</taxon>
        <taxon>Bacillati</taxon>
        <taxon>Actinomycetota</taxon>
        <taxon>Actinomycetes</taxon>
        <taxon>Micrococcales</taxon>
        <taxon>Microbacteriaceae</taxon>
        <taxon>Agromyces</taxon>
    </lineage>
</organism>
<gene>
    <name evidence="2" type="ORF">GB864_03630</name>
</gene>
<keyword evidence="3" id="KW-1185">Reference proteome</keyword>
<feature type="compositionally biased region" description="Low complexity" evidence="1">
    <location>
        <begin position="25"/>
        <end position="36"/>
    </location>
</feature>
<dbReference type="EMBL" id="WSTA01000010">
    <property type="protein sequence ID" value="MWB97648.1"/>
    <property type="molecule type" value="Genomic_DNA"/>
</dbReference>
<comment type="caution">
    <text evidence="2">The sequence shown here is derived from an EMBL/GenBank/DDBJ whole genome shotgun (WGS) entry which is preliminary data.</text>
</comment>
<protein>
    <submittedName>
        <fullName evidence="2">Uncharacterized protein</fullName>
    </submittedName>
</protein>
<sequence>MPAEEYFEFSDLARRASSGEPPVAIPAQAADPTADAPGEHTPVARDLSQRSDLYPVYQHGDRWAGVPEELRLDWCRALLDFPPYFPGPSFMVYTAQAIRGDRVATPLVWPLHAASFHRLGFTAVDWYMLRLCLDRRLEELLARGDERFVVDTTGPHGYRTCALIPEDWTDWLALGRAGLTPLRAFDLIVDGDRRSWPGGSIIDGDDGTVIASA</sequence>
<reference evidence="2 3" key="1">
    <citation type="submission" date="2019-12" db="EMBL/GenBank/DDBJ databases">
        <authorList>
            <person name="Kim Y.S."/>
        </authorList>
    </citation>
    <scope>NUCLEOTIDE SEQUENCE [LARGE SCALE GENOMIC DNA]</scope>
    <source>
        <strain evidence="2 3">MMS17-SY077</strain>
    </source>
</reference>
<dbReference type="AlphaFoldDB" id="A0A6I4NT84"/>
<dbReference type="RefSeq" id="WP_160422996.1">
    <property type="nucleotide sequence ID" value="NZ_WSTA01000010.1"/>
</dbReference>